<reference evidence="3 4" key="1">
    <citation type="submission" date="2019-06" db="EMBL/GenBank/DDBJ databases">
        <title>Genomic Encyclopedia of Type Strains, Phase IV (KMG-V): Genome sequencing to study the core and pangenomes of soil and plant-associated prokaryotes.</title>
        <authorList>
            <person name="Whitman W."/>
        </authorList>
    </citation>
    <scope>NUCLEOTIDE SEQUENCE [LARGE SCALE GENOMIC DNA]</scope>
    <source>
        <strain evidence="3 4">BR 11622</strain>
    </source>
</reference>
<dbReference type="AlphaFoldDB" id="A0A560HAK6"/>
<dbReference type="Pfam" id="PF13761">
    <property type="entry name" value="DUF4166"/>
    <property type="match status" value="1"/>
</dbReference>
<dbReference type="Pfam" id="PF03435">
    <property type="entry name" value="Sacchrp_dh_NADP"/>
    <property type="match status" value="1"/>
</dbReference>
<dbReference type="InterPro" id="IPR036291">
    <property type="entry name" value="NAD(P)-bd_dom_sf"/>
</dbReference>
<dbReference type="PANTHER" id="PTHR43796">
    <property type="entry name" value="CARBOXYNORSPERMIDINE SYNTHASE"/>
    <property type="match status" value="1"/>
</dbReference>
<proteinExistence type="predicted"/>
<dbReference type="SUPFAM" id="SSF51735">
    <property type="entry name" value="NAD(P)-binding Rossmann-fold domains"/>
    <property type="match status" value="1"/>
</dbReference>
<dbReference type="PANTHER" id="PTHR43796:SF2">
    <property type="entry name" value="CARBOXYNORSPERMIDINE SYNTHASE"/>
    <property type="match status" value="1"/>
</dbReference>
<name>A0A560HAK6_9PROT</name>
<sequence length="574" mass="61029">MSKSGLRVLIIGGYGTFGGRIARLLANEPGLTLVIAGRSAAKAAAFCAALAQRGGATVLSPLAFDRDGDLTAQLTALVATARPNVVIDATGPFQVYGDAPYRVVQACLELRLPYLDLADGADFVTGIAAFDAAARARGVALLSGASTFPALTAAAVRHLTQGWTAVTGVSIGVAPTPRAVVGANVLRAIASYAGKPVTLRRDGAWTRAHALTETRRRTIAPPGALPLRNTRFALVEVPDLQVMPRLWPDLRDIWVGAGTRPESIHRIMTALAWLVRLRLVPSLLPLAPLFHWGAGVFRWGEHRGGLVVEVTGRDPDDQPATRSWHLVAEGDDGPEIPALPAAALVRRWLAGHPPAPGARAATDLELADFDALFAGRAIRAGVRDAAEAAGPVFRQVIGAEAWSRQPAVWRALHGVEAGTPAVWRGRATVTRGRSLLARLAALLVGFPATGADVPVSVTLTRAPEGGERWMRDFGGRRFASRLDAGQGRNAHMVLERFGPAAYAQALVSEDGAVRLVLRRWTLLGLPLPLWLAPRSDATETAEPTPDGARFRFDVRISHPLGGLIVHYRGWLAPC</sequence>
<dbReference type="Proteomes" id="UP000315751">
    <property type="component" value="Unassembled WGS sequence"/>
</dbReference>
<comment type="caution">
    <text evidence="3">The sequence shown here is derived from an EMBL/GenBank/DDBJ whole genome shotgun (WGS) entry which is preliminary data.</text>
</comment>
<feature type="domain" description="Saccharopine dehydrogenase NADP binding" evidence="1">
    <location>
        <begin position="8"/>
        <end position="118"/>
    </location>
</feature>
<organism evidence="3 4">
    <name type="scientific">Nitrospirillum amazonense</name>
    <dbReference type="NCBI Taxonomy" id="28077"/>
    <lineage>
        <taxon>Bacteria</taxon>
        <taxon>Pseudomonadati</taxon>
        <taxon>Pseudomonadota</taxon>
        <taxon>Alphaproteobacteria</taxon>
        <taxon>Rhodospirillales</taxon>
        <taxon>Azospirillaceae</taxon>
        <taxon>Nitrospirillum</taxon>
    </lineage>
</organism>
<evidence type="ECO:0000313" key="4">
    <source>
        <dbReference type="Proteomes" id="UP000315751"/>
    </source>
</evidence>
<feature type="domain" description="DUF4166" evidence="2">
    <location>
        <begin position="410"/>
        <end position="571"/>
    </location>
</feature>
<keyword evidence="4" id="KW-1185">Reference proteome</keyword>
<dbReference type="InterPro" id="IPR005097">
    <property type="entry name" value="Sacchrp_dh_NADP-bd"/>
</dbReference>
<evidence type="ECO:0000259" key="2">
    <source>
        <dbReference type="Pfam" id="PF13761"/>
    </source>
</evidence>
<dbReference type="OrthoDB" id="528778at2"/>
<protein>
    <submittedName>
        <fullName evidence="3">Saccharopine dehydrogenase-like protein</fullName>
    </submittedName>
</protein>
<evidence type="ECO:0000259" key="1">
    <source>
        <dbReference type="Pfam" id="PF03435"/>
    </source>
</evidence>
<accession>A0A560HAK6</accession>
<dbReference type="Gene3D" id="3.40.50.720">
    <property type="entry name" value="NAD(P)-binding Rossmann-like Domain"/>
    <property type="match status" value="1"/>
</dbReference>
<dbReference type="InterPro" id="IPR025311">
    <property type="entry name" value="DUF4166"/>
</dbReference>
<gene>
    <name evidence="3" type="ORF">FBZ90_105198</name>
</gene>
<dbReference type="RefSeq" id="WP_145731671.1">
    <property type="nucleotide sequence ID" value="NZ_VITR01000005.1"/>
</dbReference>
<evidence type="ECO:0000313" key="3">
    <source>
        <dbReference type="EMBL" id="TWB43385.1"/>
    </source>
</evidence>
<dbReference type="EMBL" id="VITR01000005">
    <property type="protein sequence ID" value="TWB43385.1"/>
    <property type="molecule type" value="Genomic_DNA"/>
</dbReference>